<evidence type="ECO:0000313" key="3">
    <source>
        <dbReference type="Proteomes" id="UP000190637"/>
    </source>
</evidence>
<feature type="region of interest" description="Disordered" evidence="1">
    <location>
        <begin position="1"/>
        <end position="33"/>
    </location>
</feature>
<evidence type="ECO:0000256" key="1">
    <source>
        <dbReference type="SAM" id="MobiDB-lite"/>
    </source>
</evidence>
<dbReference type="Proteomes" id="UP000190637">
    <property type="component" value="Unassembled WGS sequence"/>
</dbReference>
<proteinExistence type="predicted"/>
<dbReference type="STRING" id="1122192.SAMN02745673_02348"/>
<protein>
    <submittedName>
        <fullName evidence="2">Uncharacterized protein</fullName>
    </submittedName>
</protein>
<organism evidence="2 3">
    <name type="scientific">Marinactinospora thermotolerans DSM 45154</name>
    <dbReference type="NCBI Taxonomy" id="1122192"/>
    <lineage>
        <taxon>Bacteria</taxon>
        <taxon>Bacillati</taxon>
        <taxon>Actinomycetota</taxon>
        <taxon>Actinomycetes</taxon>
        <taxon>Streptosporangiales</taxon>
        <taxon>Nocardiopsidaceae</taxon>
        <taxon>Marinactinospora</taxon>
    </lineage>
</organism>
<accession>A0A1T4QNY7</accession>
<sequence length="33" mass="3537">MLEGPGDLSIRIGDILYGEDAREGEDGSSGDRR</sequence>
<name>A0A1T4QNY7_9ACTN</name>
<dbReference type="AlphaFoldDB" id="A0A1T4QNY7"/>
<keyword evidence="3" id="KW-1185">Reference proteome</keyword>
<dbReference type="EMBL" id="FUWS01000005">
    <property type="protein sequence ID" value="SKA05469.1"/>
    <property type="molecule type" value="Genomic_DNA"/>
</dbReference>
<evidence type="ECO:0000313" key="2">
    <source>
        <dbReference type="EMBL" id="SKA05469.1"/>
    </source>
</evidence>
<feature type="compositionally biased region" description="Basic and acidic residues" evidence="1">
    <location>
        <begin position="19"/>
        <end position="33"/>
    </location>
</feature>
<gene>
    <name evidence="2" type="ORF">SAMN02745673_02348</name>
</gene>
<reference evidence="2 3" key="1">
    <citation type="submission" date="2017-02" db="EMBL/GenBank/DDBJ databases">
        <authorList>
            <person name="Peterson S.W."/>
        </authorList>
    </citation>
    <scope>NUCLEOTIDE SEQUENCE [LARGE SCALE GENOMIC DNA]</scope>
    <source>
        <strain evidence="2 3">DSM 45154</strain>
    </source>
</reference>